<dbReference type="AlphaFoldDB" id="A0A0B7H1H1"/>
<feature type="transmembrane region" description="Helical" evidence="1">
    <location>
        <begin position="75"/>
        <end position="92"/>
    </location>
</feature>
<name>A0A0B7H1H1_9FLAO</name>
<evidence type="ECO:0000313" key="3">
    <source>
        <dbReference type="Proteomes" id="UP000038055"/>
    </source>
</evidence>
<proteinExistence type="predicted"/>
<dbReference type="Proteomes" id="UP000038055">
    <property type="component" value="Unassembled WGS sequence"/>
</dbReference>
<gene>
    <name evidence="2" type="ORF">CCYN2B_10074</name>
</gene>
<evidence type="ECO:0000256" key="1">
    <source>
        <dbReference type="SAM" id="Phobius"/>
    </source>
</evidence>
<dbReference type="EMBL" id="CDOD01000001">
    <property type="protein sequence ID" value="CEN32419.1"/>
    <property type="molecule type" value="Genomic_DNA"/>
</dbReference>
<keyword evidence="1" id="KW-0472">Membrane</keyword>
<keyword evidence="1" id="KW-0812">Transmembrane</keyword>
<feature type="transmembrane region" description="Helical" evidence="1">
    <location>
        <begin position="27"/>
        <end position="51"/>
    </location>
</feature>
<feature type="transmembrane region" description="Helical" evidence="1">
    <location>
        <begin position="113"/>
        <end position="133"/>
    </location>
</feature>
<protein>
    <submittedName>
        <fullName evidence="2">Uncharacterized protein</fullName>
    </submittedName>
</protein>
<keyword evidence="1" id="KW-1133">Transmembrane helix</keyword>
<dbReference type="STRING" id="28189.CCYN74_520002"/>
<keyword evidence="3" id="KW-1185">Reference proteome</keyword>
<organism evidence="2 3">
    <name type="scientific">Capnocytophaga cynodegmi</name>
    <dbReference type="NCBI Taxonomy" id="28189"/>
    <lineage>
        <taxon>Bacteria</taxon>
        <taxon>Pseudomonadati</taxon>
        <taxon>Bacteroidota</taxon>
        <taxon>Flavobacteriia</taxon>
        <taxon>Flavobacteriales</taxon>
        <taxon>Flavobacteriaceae</taxon>
        <taxon>Capnocytophaga</taxon>
    </lineage>
</organism>
<sequence>MLKYYYTLWVDAVIYVRKREKDDQMTFLPIVYMTSVLFFNIGTILFLLLLFEIKIELRKGLYQVFPIVGIHNKKMMITVIFFAICLFFYFTIFREKKIERLIEKYPYKQGKMFRAYVITSVLFFFLSLFLLYLKG</sequence>
<accession>A0A0B7H1H1</accession>
<dbReference type="RefSeq" id="WP_405225492.1">
    <property type="nucleotide sequence ID" value="NZ_JBJGWK010000001.1"/>
</dbReference>
<evidence type="ECO:0000313" key="2">
    <source>
        <dbReference type="EMBL" id="CEN32419.1"/>
    </source>
</evidence>
<reference evidence="3" key="1">
    <citation type="submission" date="2015-01" db="EMBL/GenBank/DDBJ databases">
        <authorList>
            <person name="MANFREDI Pablo"/>
        </authorList>
    </citation>
    <scope>NUCLEOTIDE SEQUENCE [LARGE SCALE GENOMIC DNA]</scope>
    <source>
        <strain evidence="3">Ccyn2B</strain>
    </source>
</reference>